<keyword evidence="1" id="KW-0812">Transmembrane</keyword>
<name>A0ABQ7GZ57_DUNSA</name>
<gene>
    <name evidence="2" type="ORF">DUNSADRAFT_18432</name>
</gene>
<protein>
    <recommendedName>
        <fullName evidence="4">Secreted protein</fullName>
    </recommendedName>
</protein>
<feature type="transmembrane region" description="Helical" evidence="1">
    <location>
        <begin position="6"/>
        <end position="27"/>
    </location>
</feature>
<reference evidence="2" key="1">
    <citation type="submission" date="2017-08" db="EMBL/GenBank/DDBJ databases">
        <authorList>
            <person name="Polle J.E."/>
            <person name="Barry K."/>
            <person name="Cushman J."/>
            <person name="Schmutz J."/>
            <person name="Tran D."/>
            <person name="Hathwaick L.T."/>
            <person name="Yim W.C."/>
            <person name="Jenkins J."/>
            <person name="Mckie-Krisberg Z.M."/>
            <person name="Prochnik S."/>
            <person name="Lindquist E."/>
            <person name="Dockter R.B."/>
            <person name="Adam C."/>
            <person name="Molina H."/>
            <person name="Bunkerborg J."/>
            <person name="Jin E."/>
            <person name="Buchheim M."/>
            <person name="Magnuson J."/>
        </authorList>
    </citation>
    <scope>NUCLEOTIDE SEQUENCE</scope>
    <source>
        <strain evidence="2">CCAP 19/18</strain>
    </source>
</reference>
<dbReference type="EMBL" id="MU069530">
    <property type="protein sequence ID" value="KAF5839889.1"/>
    <property type="molecule type" value="Genomic_DNA"/>
</dbReference>
<evidence type="ECO:0000313" key="2">
    <source>
        <dbReference type="EMBL" id="KAF5839889.1"/>
    </source>
</evidence>
<comment type="caution">
    <text evidence="2">The sequence shown here is derived from an EMBL/GenBank/DDBJ whole genome shotgun (WGS) entry which is preliminary data.</text>
</comment>
<dbReference type="Proteomes" id="UP000815325">
    <property type="component" value="Unassembled WGS sequence"/>
</dbReference>
<proteinExistence type="predicted"/>
<evidence type="ECO:0008006" key="4">
    <source>
        <dbReference type="Google" id="ProtNLM"/>
    </source>
</evidence>
<evidence type="ECO:0000313" key="3">
    <source>
        <dbReference type="Proteomes" id="UP000815325"/>
    </source>
</evidence>
<sequence length="89" mass="10774">MPPFLISAHLHLLFNLLLLQVCLFLWCREIFPIEIIKIGKIESFMQVVNTWVKPLYPYPNEEGIRFLRGSHPLKRMNRLNHTERNFFFF</sequence>
<keyword evidence="1" id="KW-0472">Membrane</keyword>
<accession>A0ABQ7GZ57</accession>
<keyword evidence="3" id="KW-1185">Reference proteome</keyword>
<keyword evidence="1" id="KW-1133">Transmembrane helix</keyword>
<organism evidence="2 3">
    <name type="scientific">Dunaliella salina</name>
    <name type="common">Green alga</name>
    <name type="synonym">Protococcus salinus</name>
    <dbReference type="NCBI Taxonomy" id="3046"/>
    <lineage>
        <taxon>Eukaryota</taxon>
        <taxon>Viridiplantae</taxon>
        <taxon>Chlorophyta</taxon>
        <taxon>core chlorophytes</taxon>
        <taxon>Chlorophyceae</taxon>
        <taxon>CS clade</taxon>
        <taxon>Chlamydomonadales</taxon>
        <taxon>Dunaliellaceae</taxon>
        <taxon>Dunaliella</taxon>
    </lineage>
</organism>
<evidence type="ECO:0000256" key="1">
    <source>
        <dbReference type="SAM" id="Phobius"/>
    </source>
</evidence>